<dbReference type="InterPro" id="IPR046794">
    <property type="entry name" value="Apc1_MidN"/>
</dbReference>
<feature type="region of interest" description="Disordered" evidence="32">
    <location>
        <begin position="1910"/>
        <end position="2030"/>
    </location>
</feature>
<dbReference type="InterPro" id="IPR006089">
    <property type="entry name" value="Acyl-CoA_DH_CS"/>
</dbReference>
<evidence type="ECO:0000256" key="3">
    <source>
        <dbReference type="ARBA" id="ARBA00005198"/>
    </source>
</evidence>
<comment type="similarity">
    <text evidence="4">Belongs to the acyl-CoA dehydrogenase family.</text>
</comment>
<dbReference type="GO" id="GO:0005759">
    <property type="term" value="C:mitochondrial matrix"/>
    <property type="evidence" value="ECO:0007669"/>
    <property type="project" value="UniProtKB-SubCell"/>
</dbReference>
<evidence type="ECO:0000256" key="19">
    <source>
        <dbReference type="ARBA" id="ARBA00023306"/>
    </source>
</evidence>
<keyword evidence="14" id="KW-0809">Transit peptide</keyword>
<gene>
    <name evidence="40" type="ORF">TCMB3V08_LOCUS7062</name>
</gene>
<evidence type="ECO:0000256" key="8">
    <source>
        <dbReference type="ARBA" id="ARBA00022618"/>
    </source>
</evidence>
<comment type="catalytic activity">
    <reaction evidence="29">
        <text>hexanoyl-CoA + oxidized [electron-transfer flavoprotein] + H(+) = (2E)-hexenoyl-CoA + reduced [electron-transfer flavoprotein]</text>
        <dbReference type="Rhea" id="RHEA:43464"/>
        <dbReference type="Rhea" id="RHEA-COMP:10685"/>
        <dbReference type="Rhea" id="RHEA-COMP:10686"/>
        <dbReference type="ChEBI" id="CHEBI:15378"/>
        <dbReference type="ChEBI" id="CHEBI:57692"/>
        <dbReference type="ChEBI" id="CHEBI:58307"/>
        <dbReference type="ChEBI" id="CHEBI:62077"/>
        <dbReference type="ChEBI" id="CHEBI:62620"/>
    </reaction>
    <physiologicalReaction direction="left-to-right" evidence="29">
        <dbReference type="Rhea" id="RHEA:43465"/>
    </physiologicalReaction>
</comment>
<dbReference type="Pfam" id="PF18122">
    <property type="entry name" value="APC1_C"/>
    <property type="match status" value="1"/>
</dbReference>
<evidence type="ECO:0000256" key="7">
    <source>
        <dbReference type="ARBA" id="ARBA00022553"/>
    </source>
</evidence>
<evidence type="ECO:0000256" key="32">
    <source>
        <dbReference type="SAM" id="MobiDB-lite"/>
    </source>
</evidence>
<dbReference type="GO" id="GO:0060090">
    <property type="term" value="F:molecular adaptor activity"/>
    <property type="evidence" value="ECO:0007669"/>
    <property type="project" value="TreeGrafter"/>
</dbReference>
<dbReference type="PANTHER" id="PTHR12827:SF3">
    <property type="entry name" value="ANAPHASE-PROMOTING COMPLEX SUBUNIT 1"/>
    <property type="match status" value="1"/>
</dbReference>
<evidence type="ECO:0000259" key="38">
    <source>
        <dbReference type="Pfam" id="PF20518"/>
    </source>
</evidence>
<keyword evidence="17" id="KW-0443">Lipid metabolism</keyword>
<evidence type="ECO:0000256" key="21">
    <source>
        <dbReference type="ARBA" id="ARBA00039036"/>
    </source>
</evidence>
<dbReference type="SUPFAM" id="SSF47203">
    <property type="entry name" value="Acyl-CoA dehydrogenase C-terminal domain-like"/>
    <property type="match status" value="1"/>
</dbReference>
<comment type="catalytic activity">
    <reaction evidence="26">
        <text>valproyl-CoA + oxidized [electron-transfer flavoprotein] + H(+) = (2E)-2-propylpent-2-enoyl-CoA + reduced [electron-transfer flavoprotein]</text>
        <dbReference type="Rhea" id="RHEA:65344"/>
        <dbReference type="Rhea" id="RHEA-COMP:10685"/>
        <dbReference type="Rhea" id="RHEA-COMP:10686"/>
        <dbReference type="ChEBI" id="CHEBI:15378"/>
        <dbReference type="ChEBI" id="CHEBI:57692"/>
        <dbReference type="ChEBI" id="CHEBI:58307"/>
        <dbReference type="ChEBI" id="CHEBI:156457"/>
        <dbReference type="ChEBI" id="CHEBI:156458"/>
    </reaction>
    <physiologicalReaction direction="left-to-right" evidence="26">
        <dbReference type="Rhea" id="RHEA:65345"/>
    </physiologicalReaction>
</comment>
<proteinExistence type="inferred from homology"/>
<evidence type="ECO:0000313" key="40">
    <source>
        <dbReference type="EMBL" id="CAD7574451.1"/>
    </source>
</evidence>
<dbReference type="Pfam" id="PF00441">
    <property type="entry name" value="Acyl-CoA_dh_1"/>
    <property type="match status" value="1"/>
</dbReference>
<evidence type="ECO:0000259" key="34">
    <source>
        <dbReference type="Pfam" id="PF02770"/>
    </source>
</evidence>
<keyword evidence="9" id="KW-0285">Flavoprotein</keyword>
<evidence type="ECO:0000256" key="29">
    <source>
        <dbReference type="ARBA" id="ARBA00049192"/>
    </source>
</evidence>
<dbReference type="InterPro" id="IPR049255">
    <property type="entry name" value="Apc1_N"/>
</dbReference>
<dbReference type="Pfam" id="PF02771">
    <property type="entry name" value="Acyl-CoA_dh_N"/>
    <property type="match status" value="1"/>
</dbReference>
<dbReference type="GO" id="GO:0051301">
    <property type="term" value="P:cell division"/>
    <property type="evidence" value="ECO:0007669"/>
    <property type="project" value="UniProtKB-KW"/>
</dbReference>
<comment type="cofactor">
    <cofactor evidence="1">
        <name>FAD</name>
        <dbReference type="ChEBI" id="CHEBI:57692"/>
    </cofactor>
</comment>
<dbReference type="GO" id="GO:0070979">
    <property type="term" value="P:protein K11-linked ubiquitination"/>
    <property type="evidence" value="ECO:0007669"/>
    <property type="project" value="TreeGrafter"/>
</dbReference>
<feature type="compositionally biased region" description="Polar residues" evidence="32">
    <location>
        <begin position="1980"/>
        <end position="2005"/>
    </location>
</feature>
<keyword evidence="18" id="KW-0496">Mitochondrion</keyword>
<dbReference type="Gene3D" id="1.25.10.10">
    <property type="entry name" value="Leucine-rich Repeat Variant"/>
    <property type="match status" value="2"/>
</dbReference>
<feature type="domain" description="Anaphase-promoting complex subunit 1 N-terminal" evidence="36">
    <location>
        <begin position="606"/>
        <end position="685"/>
    </location>
</feature>
<dbReference type="FunFam" id="2.40.110.10:FF:000001">
    <property type="entry name" value="Acyl-CoA dehydrogenase, mitochondrial"/>
    <property type="match status" value="1"/>
</dbReference>
<dbReference type="InterPro" id="IPR009075">
    <property type="entry name" value="AcylCo_DH/oxidase_C"/>
</dbReference>
<dbReference type="PROSITE" id="PS00073">
    <property type="entry name" value="ACYL_COA_DH_2"/>
    <property type="match status" value="1"/>
</dbReference>
<dbReference type="Gene3D" id="1.10.540.10">
    <property type="entry name" value="Acyl-CoA dehydrogenase/oxidase, N-terminal domain"/>
    <property type="match status" value="1"/>
</dbReference>
<keyword evidence="8" id="KW-0132">Cell division</keyword>
<evidence type="ECO:0000256" key="24">
    <source>
        <dbReference type="ARBA" id="ARBA00042821"/>
    </source>
</evidence>
<comment type="subunit">
    <text evidence="6">Homotetramer.</text>
</comment>
<dbReference type="Pfam" id="PF01851">
    <property type="entry name" value="PC_rep"/>
    <property type="match status" value="1"/>
</dbReference>
<evidence type="ECO:0000256" key="15">
    <source>
        <dbReference type="ARBA" id="ARBA00022990"/>
    </source>
</evidence>
<feature type="domain" description="Acyl-CoA dehydrogenase/oxidase C-terminal" evidence="33">
    <location>
        <begin position="2295"/>
        <end position="2441"/>
    </location>
</feature>
<feature type="domain" description="Anaphase-promoting complex subunit 1 C-terminal" evidence="37">
    <location>
        <begin position="1706"/>
        <end position="1855"/>
    </location>
</feature>
<evidence type="ECO:0000256" key="4">
    <source>
        <dbReference type="ARBA" id="ARBA00009347"/>
    </source>
</evidence>
<comment type="pathway">
    <text evidence="3">Lipid metabolism; mitochondrial fatty acid beta-oxidation.</text>
</comment>
<evidence type="ECO:0000256" key="1">
    <source>
        <dbReference type="ARBA" id="ARBA00001974"/>
    </source>
</evidence>
<dbReference type="FunFam" id="1.25.10.10:FF:000302">
    <property type="entry name" value="Anaphase-promoting complex subunit 1"/>
    <property type="match status" value="1"/>
</dbReference>
<keyword evidence="19" id="KW-0131">Cell cycle</keyword>
<evidence type="ECO:0000259" key="39">
    <source>
        <dbReference type="Pfam" id="PF21282"/>
    </source>
</evidence>
<evidence type="ECO:0000256" key="14">
    <source>
        <dbReference type="ARBA" id="ARBA00022946"/>
    </source>
</evidence>
<feature type="domain" description="Anaphase-promoting complex subunit 1 N-terminal" evidence="36">
    <location>
        <begin position="69"/>
        <end position="195"/>
    </location>
</feature>
<dbReference type="EMBL" id="OE182378">
    <property type="protein sequence ID" value="CAD7574451.1"/>
    <property type="molecule type" value="Genomic_DNA"/>
</dbReference>
<dbReference type="GO" id="GO:0005680">
    <property type="term" value="C:anaphase-promoting complex"/>
    <property type="evidence" value="ECO:0007669"/>
    <property type="project" value="InterPro"/>
</dbReference>
<keyword evidence="10" id="KW-0677">Repeat</keyword>
<keyword evidence="12" id="KW-0274">FAD</keyword>
<evidence type="ECO:0000256" key="30">
    <source>
        <dbReference type="ARBA" id="ARBA00049552"/>
    </source>
</evidence>
<dbReference type="GO" id="GO:0031145">
    <property type="term" value="P:anaphase-promoting complex-dependent catabolic process"/>
    <property type="evidence" value="ECO:0007669"/>
    <property type="project" value="TreeGrafter"/>
</dbReference>
<dbReference type="Gene3D" id="1.20.140.10">
    <property type="entry name" value="Butyryl-CoA Dehydrogenase, subunit A, domain 3"/>
    <property type="match status" value="1"/>
</dbReference>
<accession>A0A7R9P8V1</accession>
<evidence type="ECO:0000256" key="10">
    <source>
        <dbReference type="ARBA" id="ARBA00022737"/>
    </source>
</evidence>
<dbReference type="Gene3D" id="2.40.110.10">
    <property type="entry name" value="Butyryl-CoA Dehydrogenase, subunit A, domain 2"/>
    <property type="match status" value="1"/>
</dbReference>
<evidence type="ECO:0000256" key="22">
    <source>
        <dbReference type="ARBA" id="ARBA00039850"/>
    </source>
</evidence>
<dbReference type="FunFam" id="1.20.140.10:FF:000002">
    <property type="entry name" value="Acyl-CoA dehydrogenase short/branched chain"/>
    <property type="match status" value="1"/>
</dbReference>
<dbReference type="Pfam" id="PF21282">
    <property type="entry name" value="APC1_3rd"/>
    <property type="match status" value="1"/>
</dbReference>
<dbReference type="InterPro" id="IPR006091">
    <property type="entry name" value="Acyl-CoA_Oxase/DH_mid-dom"/>
</dbReference>
<evidence type="ECO:0000256" key="2">
    <source>
        <dbReference type="ARBA" id="ARBA00004305"/>
    </source>
</evidence>
<evidence type="ECO:0000256" key="26">
    <source>
        <dbReference type="ARBA" id="ARBA00048307"/>
    </source>
</evidence>
<comment type="pathway">
    <text evidence="20">Amino-acid degradation; L-isoleucine degradation.</text>
</comment>
<feature type="domain" description="Acyl-CoA dehydrogenase/oxidase N-terminal" evidence="35">
    <location>
        <begin position="2073"/>
        <end position="2183"/>
    </location>
</feature>
<keyword evidence="16" id="KW-0560">Oxidoreductase</keyword>
<evidence type="ECO:0000259" key="35">
    <source>
        <dbReference type="Pfam" id="PF02771"/>
    </source>
</evidence>
<sequence>MKGRSKFESRLGEFVPHGRQQMKRHPGEVVMSYLQPNFHAESFLSDRLSQVAISEKPQLVERWILRGSSDGDTQCEEELFIKDKTAVWSRGAYSGPQSGDCSTVLCCYTCETPIKHALWCTFHAGMTEKTVLDTTEQISDEPKGVLMPSICLVDSDFIKIFSSDGEDYVACQQFQVSDVWACKYGLILERAIKSAGPDKSNAENSSDPEAVQLPNIFSLVHPLDEITPVLGRHNVLSYMSNTSQKIVFVGENPSICMTYDSKTGLHSVWKIRRANLDECHAACGSDETENSPEQSSSCIFPYTSSLRQSLGAVKPLPHFTGTAHDVTRGSPFGNTSPQNSARSQSPLGTFLRTLSPRMGVTPSPPTGLFRPPHQSMLANNRLSHSTSPGSPGTLGSLADARLMTSQVVDQGEPRPLFPDLCFQHMWTESFNMPRDAVCVGSATKVFLSTDQVGQTYLCFLVPTRNQLFSTRLEKTNTEEQLIFGIISSIPAKDAAPLPDLSLIVIVDLKGGLVLYSGASIVGKVHVGGIPSALATSSYLSLNLGSQFGSPFQNLLLSSRPASSLEPRFDDAVHLLSPVSPVDTPREDDGAGHFALSTPRSGQLAALRDSVGARVTLEYSDGSMFRIALPQICSSPMVSQCLTTLKQVLQRDLAMQVVTKWYGVRNAPGTQDISPNQEWQLFSATLLELVGYEVDKLPGTYHTSDDSNSSSVRPMKKQRSSNSGSESDWEYLLGSAHHRALAQGMEAVLGLHPPPVSLPADSEPVPTGQVNSTAPLFTSMPLVLFSLHLLYEDLKLNVLLVESLPSLAKLLHQLASDLRLNEYSHHYWKDFPYDCPLSSWKESQILETELKKLALPSFMTAEPPDLFHHVYSLLKKHKVPPFPYISRLNRKTRNIVQLTALMMYGIEDPTIQLESFIQTIVPPGRAGEHQEVLSSRNINPSSTYSMPHRAVLLMVEMGMTRRDLQILPGGIALLLNDIIHQSRAAPPSDWPEAAYRLIIRQDLAAQCNNGGSWVEINNTRRGRNSVPATKLPDGEQDDGMEGMDVEILKLRFCKDHRVAEVRRLLQSAQPVNICVPQRPDVSDHEFIEEKEKHLYALCTRTMALPVGRYVETLLLYSPEKNAGMFTLRTASPVVTEPLPIPRLCLSGRSAPQGTTVDLSHIDVVPNMNMWPSFHNGVAAGLRIATNASDIDSTWIVFNKPKGTSEVPAEHAGFLMALGLNGHLHHLVEWNTYEYLVKCHEMTSVGLLLGMAATKRGTMDMSTTKLMSIHVEALLPPTSIELDIPQNIQIAALVGIGFVYEGTAHRHMAEVLLSEIGRPPGPEMENSVDRESYSLAAGLALGLVVLGKGSQLCGLGDLAIPDTLHYYMVGGHRRPLTGSQKEKYKSPSYQIREGDSVNIDVTSPGATLALGMMYFNSGNVAVAEWMKSPDTQYLLDFVRPDFLLLRIVSRALILWDDIMPTCSWVESNVPQSIVPYCLVKPRPGMPDNIDYETMNQAYCNILAGACMAVGLRFAGSANNEAFNTLFKYAKMFTSLLAKSIAELAGKSTIETSLNVIVLSMAMVMAGSGELEVLRMCRYLRSRVGPTNSVVTYGSQLATHMSLGLLFLGGGRYTLSTSPSAVAAMICAFFPKFPTHSNDNRYHLQAFRHLYVLAVQPRLLVPRDIDAGNLCYVHLNVVYLDTPHYKNHSARLRAPCLLPELNKLKQAESISSFSSDPALVNFTQYFLKGSGSEGSSCVEQRHLHLLTMLVYKCVTQDKLSILPVWVTLFKALWSVHTNPSVLLTWQLKLLSTQTMIQTRSQLVAPELALSVQQCVTSLIEVHESELKKLLKQYLNNEHLRNCDRLPYLTTYLAFYDFPSVHKLSSLIKVIEAPKLPESYRGLWLVTKNSIERGTMLPVSRVLTNSSKKLRIVSLKTQGLPNGKRLPSQDLQESKRLPSQGLQESKSLPSQGLQESKSLPSQGLQDSKRLPSQGLQESKRLPSQGLQESKSLPSQGLQENKSLPSQGLQDSKRLPSQGLQESKRLPSQDLQESKRFPKILGNESCWFHRKKLAQLCHCRCSSQGTQELHSPPLTKLTEDERIMKESVSKLATQMIAPLVKKMDDECRMDPEVIQALFDNGLMGIEIGTEYGGTGSTFFSSILVVEELSKVDPSVSLYVDIHNTLVNALIMKIGTPEQKQRYLPRLAQDTGGCFCLSEAQSGSDAFAMKTIAKKTGSDYIINGTKMWISNADIGGVFLVMANADPSAGYKGITCFIVDRDSPGLSIGKRENKLGLKASGTCVVHFDNVRVPESNILGEFGKGYKYAAGFLNEGRIGIGAQMLGLAQGCLDATIPYTLERIQFGKKIYSFQSMQHQIAEVSTQVEAARLLVYNAARLQEAGLPFVKQACMAKYFAAEVAATTTRKCIDWMGGVGFTKDYPQEKFYRDSKIGSIYEGTGNMQLSTIAKYIEKEYSV</sequence>
<dbReference type="InterPro" id="IPR048971">
    <property type="entry name" value="Apc1_3rd"/>
</dbReference>
<feature type="domain" description="Acyl-CoA oxidase/dehydrogenase middle" evidence="34">
    <location>
        <begin position="2188"/>
        <end position="2283"/>
    </location>
</feature>
<dbReference type="InterPro" id="IPR046373">
    <property type="entry name" value="Acyl-CoA_Oxase/DH_mid-dom_sf"/>
</dbReference>
<dbReference type="CDD" id="cd01158">
    <property type="entry name" value="SCAD_SBCAD"/>
    <property type="match status" value="1"/>
</dbReference>
<dbReference type="InterPro" id="IPR009100">
    <property type="entry name" value="AcylCoA_DH/oxidase_NM_dom_sf"/>
</dbReference>
<comment type="catalytic activity">
    <reaction evidence="27">
        <text>(2R)-2-methylbutanoyl-CoA + oxidized [electron-transfer flavoprotein] + H(+) = ethylacryloyl-CoA + reduced [electron-transfer flavoprotein]</text>
        <dbReference type="Rhea" id="RHEA:65296"/>
        <dbReference type="Rhea" id="RHEA-COMP:10685"/>
        <dbReference type="Rhea" id="RHEA-COMP:10686"/>
        <dbReference type="ChEBI" id="CHEBI:15378"/>
        <dbReference type="ChEBI" id="CHEBI:57692"/>
        <dbReference type="ChEBI" id="CHEBI:58307"/>
        <dbReference type="ChEBI" id="CHEBI:156439"/>
        <dbReference type="ChEBI" id="CHEBI:156440"/>
    </reaction>
    <physiologicalReaction direction="left-to-right" evidence="27">
        <dbReference type="Rhea" id="RHEA:65297"/>
    </physiologicalReaction>
</comment>
<dbReference type="GO" id="GO:0046395">
    <property type="term" value="P:carboxylic acid catabolic process"/>
    <property type="evidence" value="ECO:0007669"/>
    <property type="project" value="UniProtKB-ARBA"/>
</dbReference>
<comment type="similarity">
    <text evidence="5">Belongs to the APC1 family.</text>
</comment>
<dbReference type="InterPro" id="IPR024990">
    <property type="entry name" value="Apc1"/>
</dbReference>
<comment type="catalytic activity">
    <reaction evidence="28">
        <text>butanoyl-CoA + oxidized [electron-transfer flavoprotein] + H(+) = (2E)-butenoyl-CoA + reduced [electron-transfer flavoprotein]</text>
        <dbReference type="Rhea" id="RHEA:24004"/>
        <dbReference type="Rhea" id="RHEA-COMP:10685"/>
        <dbReference type="Rhea" id="RHEA-COMP:10686"/>
        <dbReference type="ChEBI" id="CHEBI:15378"/>
        <dbReference type="ChEBI" id="CHEBI:57332"/>
        <dbReference type="ChEBI" id="CHEBI:57371"/>
        <dbReference type="ChEBI" id="CHEBI:57692"/>
        <dbReference type="ChEBI" id="CHEBI:58307"/>
    </reaction>
    <physiologicalReaction direction="left-to-right" evidence="28">
        <dbReference type="Rhea" id="RHEA:24005"/>
    </physiologicalReaction>
</comment>
<keyword evidence="13" id="KW-0276">Fatty acid metabolism</keyword>
<dbReference type="InterPro" id="IPR013786">
    <property type="entry name" value="AcylCoA_DH/ox_N"/>
</dbReference>
<dbReference type="GO" id="GO:0006631">
    <property type="term" value="P:fatty acid metabolic process"/>
    <property type="evidence" value="ECO:0007669"/>
    <property type="project" value="UniProtKB-KW"/>
</dbReference>
<comment type="catalytic activity">
    <reaction evidence="31">
        <text>2-methylpropanoyl-CoA + oxidized [electron-transfer flavoprotein] + H(+) = 2-methylpropenoyl-CoA + reduced [electron-transfer flavoprotein]</text>
        <dbReference type="Rhea" id="RHEA:44180"/>
        <dbReference type="Rhea" id="RHEA-COMP:10685"/>
        <dbReference type="Rhea" id="RHEA-COMP:10686"/>
        <dbReference type="ChEBI" id="CHEBI:15378"/>
        <dbReference type="ChEBI" id="CHEBI:57338"/>
        <dbReference type="ChEBI" id="CHEBI:57692"/>
        <dbReference type="ChEBI" id="CHEBI:58307"/>
        <dbReference type="ChEBI" id="CHEBI:62500"/>
    </reaction>
    <physiologicalReaction direction="left-to-right" evidence="31">
        <dbReference type="Rhea" id="RHEA:44181"/>
    </physiologicalReaction>
</comment>
<evidence type="ECO:0000256" key="31">
    <source>
        <dbReference type="ARBA" id="ARBA00051903"/>
    </source>
</evidence>
<protein>
    <recommendedName>
        <fullName evidence="22">Short/branched chain specific acyl-CoA dehydrogenase, mitochondrial</fullName>
        <ecNumber evidence="21">1.3.8.5</ecNumber>
    </recommendedName>
    <alternativeName>
        <fullName evidence="24">2-methyl branched chain acyl-CoA dehydrogenase</fullName>
    </alternativeName>
    <alternativeName>
        <fullName evidence="23">2-methylbutyryl-coenzyme A dehydrogenase</fullName>
    </alternativeName>
</protein>
<dbReference type="InterPro" id="IPR002015">
    <property type="entry name" value="Proteasome/cyclosome_rpt"/>
</dbReference>
<comment type="catalytic activity">
    <reaction evidence="25">
        <text>2-methylbutanoyl-CoA + oxidized [electron-transfer flavoprotein] + H(+) = (2E)-2-methylbut-2-enoyl-CoA + reduced [electron-transfer flavoprotein]</text>
        <dbReference type="Rhea" id="RHEA:43780"/>
        <dbReference type="Rhea" id="RHEA-COMP:10685"/>
        <dbReference type="Rhea" id="RHEA-COMP:10686"/>
        <dbReference type="ChEBI" id="CHEBI:15378"/>
        <dbReference type="ChEBI" id="CHEBI:57336"/>
        <dbReference type="ChEBI" id="CHEBI:57337"/>
        <dbReference type="ChEBI" id="CHEBI:57692"/>
        <dbReference type="ChEBI" id="CHEBI:58307"/>
        <dbReference type="EC" id="1.3.8.5"/>
    </reaction>
    <physiologicalReaction direction="left-to-right" evidence="25">
        <dbReference type="Rhea" id="RHEA:43781"/>
    </physiologicalReaction>
</comment>
<name>A0A7R9P8V1_TIMCA</name>
<evidence type="ECO:0000256" key="12">
    <source>
        <dbReference type="ARBA" id="ARBA00022827"/>
    </source>
</evidence>
<dbReference type="Pfam" id="PF12859">
    <property type="entry name" value="ANAPC1"/>
    <property type="match status" value="2"/>
</dbReference>
<evidence type="ECO:0000256" key="28">
    <source>
        <dbReference type="ARBA" id="ARBA00049096"/>
    </source>
</evidence>
<evidence type="ECO:0000256" key="13">
    <source>
        <dbReference type="ARBA" id="ARBA00022832"/>
    </source>
</evidence>
<feature type="domain" description="Anaphase-promoting complex subunit 1 middle" evidence="38">
    <location>
        <begin position="688"/>
        <end position="1003"/>
    </location>
</feature>
<dbReference type="Pfam" id="PF20518">
    <property type="entry name" value="Apc1_MidN"/>
    <property type="match status" value="1"/>
</dbReference>
<evidence type="ECO:0000259" key="33">
    <source>
        <dbReference type="Pfam" id="PF00441"/>
    </source>
</evidence>
<dbReference type="PANTHER" id="PTHR12827">
    <property type="entry name" value="MEIOTIC CHECKPOINT REGULATOR TSG24 FAMILY MEMBER"/>
    <property type="match status" value="1"/>
</dbReference>
<evidence type="ECO:0000256" key="23">
    <source>
        <dbReference type="ARBA" id="ARBA00041537"/>
    </source>
</evidence>
<evidence type="ECO:0000256" key="17">
    <source>
        <dbReference type="ARBA" id="ARBA00023098"/>
    </source>
</evidence>
<reference evidence="40" key="1">
    <citation type="submission" date="2020-11" db="EMBL/GenBank/DDBJ databases">
        <authorList>
            <person name="Tran Van P."/>
        </authorList>
    </citation>
    <scope>NUCLEOTIDE SEQUENCE</scope>
</reference>
<evidence type="ECO:0000256" key="20">
    <source>
        <dbReference type="ARBA" id="ARBA00037895"/>
    </source>
</evidence>
<evidence type="ECO:0000259" key="37">
    <source>
        <dbReference type="Pfam" id="PF18122"/>
    </source>
</evidence>
<keyword evidence="7" id="KW-0597">Phosphoprotein</keyword>
<evidence type="ECO:0000256" key="9">
    <source>
        <dbReference type="ARBA" id="ARBA00022630"/>
    </source>
</evidence>
<feature type="compositionally biased region" description="Basic and acidic residues" evidence="32">
    <location>
        <begin position="2017"/>
        <end position="2030"/>
    </location>
</feature>
<evidence type="ECO:0000256" key="18">
    <source>
        <dbReference type="ARBA" id="ARBA00023128"/>
    </source>
</evidence>
<dbReference type="GO" id="GO:0003853">
    <property type="term" value="F:short-chain 2-methyl fatty acyl-CoA dehydrogenase activity"/>
    <property type="evidence" value="ECO:0007669"/>
    <property type="project" value="UniProtKB-EC"/>
</dbReference>
<dbReference type="InterPro" id="IPR011989">
    <property type="entry name" value="ARM-like"/>
</dbReference>
<comment type="subcellular location">
    <subcellularLocation>
        <location evidence="2">Mitochondrion matrix</location>
    </subcellularLocation>
</comment>
<keyword evidence="11" id="KW-0498">Mitosis</keyword>
<evidence type="ECO:0000256" key="6">
    <source>
        <dbReference type="ARBA" id="ARBA00011881"/>
    </source>
</evidence>
<dbReference type="InterPro" id="IPR037069">
    <property type="entry name" value="AcylCoA_DH/ox_N_sf"/>
</dbReference>
<feature type="compositionally biased region" description="Low complexity" evidence="32">
    <location>
        <begin position="382"/>
        <end position="393"/>
    </location>
</feature>
<dbReference type="SUPFAM" id="SSF56645">
    <property type="entry name" value="Acyl-CoA dehydrogenase NM domain-like"/>
    <property type="match status" value="1"/>
</dbReference>
<feature type="domain" description="Anaphase-promoting complex subunit 1 beta-sandwich" evidence="39">
    <location>
        <begin position="1655"/>
        <end position="1704"/>
    </location>
</feature>
<evidence type="ECO:0000256" key="16">
    <source>
        <dbReference type="ARBA" id="ARBA00023002"/>
    </source>
</evidence>
<dbReference type="PROSITE" id="PS00072">
    <property type="entry name" value="ACYL_COA_DH_1"/>
    <property type="match status" value="1"/>
</dbReference>
<dbReference type="InterPro" id="IPR041221">
    <property type="entry name" value="APC1_C"/>
</dbReference>
<feature type="region of interest" description="Disordered" evidence="32">
    <location>
        <begin position="354"/>
        <end position="393"/>
    </location>
</feature>
<evidence type="ECO:0000256" key="11">
    <source>
        <dbReference type="ARBA" id="ARBA00022776"/>
    </source>
</evidence>
<evidence type="ECO:0000256" key="25">
    <source>
        <dbReference type="ARBA" id="ARBA00048235"/>
    </source>
</evidence>
<feature type="region of interest" description="Disordered" evidence="32">
    <location>
        <begin position="700"/>
        <end position="726"/>
    </location>
</feature>
<comment type="catalytic activity">
    <reaction evidence="30">
        <text>(2S)-2-methylbutanoyl-CoA + oxidized [electron-transfer flavoprotein] + H(+) = (2E)-2-methylbut-2-enoyl-CoA + reduced [electron-transfer flavoprotein]</text>
        <dbReference type="Rhea" id="RHEA:48256"/>
        <dbReference type="Rhea" id="RHEA-COMP:10685"/>
        <dbReference type="Rhea" id="RHEA-COMP:10686"/>
        <dbReference type="ChEBI" id="CHEBI:15378"/>
        <dbReference type="ChEBI" id="CHEBI:57337"/>
        <dbReference type="ChEBI" id="CHEBI:57692"/>
        <dbReference type="ChEBI" id="CHEBI:58307"/>
        <dbReference type="ChEBI" id="CHEBI:88166"/>
    </reaction>
    <physiologicalReaction direction="left-to-right" evidence="30">
        <dbReference type="Rhea" id="RHEA:48257"/>
    </physiologicalReaction>
</comment>
<dbReference type="FunFam" id="1.10.540.10:FF:000012">
    <property type="entry name" value="Acyl-CoA dehydrogenase short/branched chain"/>
    <property type="match status" value="1"/>
</dbReference>
<feature type="compositionally biased region" description="Polar residues" evidence="32">
    <location>
        <begin position="1936"/>
        <end position="1961"/>
    </location>
</feature>
<evidence type="ECO:0000256" key="27">
    <source>
        <dbReference type="ARBA" id="ARBA00048592"/>
    </source>
</evidence>
<keyword evidence="15" id="KW-0007">Acetylation</keyword>
<dbReference type="GO" id="GO:0050660">
    <property type="term" value="F:flavin adenine dinucleotide binding"/>
    <property type="evidence" value="ECO:0007669"/>
    <property type="project" value="InterPro"/>
</dbReference>
<evidence type="ECO:0000259" key="36">
    <source>
        <dbReference type="Pfam" id="PF12859"/>
    </source>
</evidence>
<dbReference type="EC" id="1.3.8.5" evidence="21"/>
<dbReference type="GO" id="GO:0007091">
    <property type="term" value="P:metaphase/anaphase transition of mitotic cell cycle"/>
    <property type="evidence" value="ECO:0007669"/>
    <property type="project" value="TreeGrafter"/>
</dbReference>
<dbReference type="Pfam" id="PF02770">
    <property type="entry name" value="Acyl-CoA_dh_M"/>
    <property type="match status" value="1"/>
</dbReference>
<evidence type="ECO:0000256" key="5">
    <source>
        <dbReference type="ARBA" id="ARBA00010547"/>
    </source>
</evidence>
<dbReference type="InterPro" id="IPR036250">
    <property type="entry name" value="AcylCo_DH-like_C"/>
</dbReference>
<organism evidence="40">
    <name type="scientific">Timema californicum</name>
    <name type="common">California timema</name>
    <name type="synonym">Walking stick</name>
    <dbReference type="NCBI Taxonomy" id="61474"/>
    <lineage>
        <taxon>Eukaryota</taxon>
        <taxon>Metazoa</taxon>
        <taxon>Ecdysozoa</taxon>
        <taxon>Arthropoda</taxon>
        <taxon>Hexapoda</taxon>
        <taxon>Insecta</taxon>
        <taxon>Pterygota</taxon>
        <taxon>Neoptera</taxon>
        <taxon>Polyneoptera</taxon>
        <taxon>Phasmatodea</taxon>
        <taxon>Timematodea</taxon>
        <taxon>Timematoidea</taxon>
        <taxon>Timematidae</taxon>
        <taxon>Timema</taxon>
    </lineage>
</organism>